<sequence length="87" mass="9809">MTIRYIDPGLSSNSNMIRIDDDDDIANMMEMSSPIATYVSNRPIESDCTEYRPPTMLDNGTSDYTEYRPPTMPDNGPSKLVITSRPE</sequence>
<accession>W1NT29</accession>
<dbReference type="AlphaFoldDB" id="W1NT29"/>
<gene>
    <name evidence="2" type="ORF">AMTR_s00104p00132830</name>
</gene>
<feature type="region of interest" description="Disordered" evidence="1">
    <location>
        <begin position="50"/>
        <end position="87"/>
    </location>
</feature>
<proteinExistence type="predicted"/>
<dbReference type="Proteomes" id="UP000017836">
    <property type="component" value="Unassembled WGS sequence"/>
</dbReference>
<dbReference type="EMBL" id="KI394907">
    <property type="protein sequence ID" value="ERN00387.1"/>
    <property type="molecule type" value="Genomic_DNA"/>
</dbReference>
<protein>
    <submittedName>
        <fullName evidence="2">Uncharacterized protein</fullName>
    </submittedName>
</protein>
<organism evidence="2 3">
    <name type="scientific">Amborella trichopoda</name>
    <dbReference type="NCBI Taxonomy" id="13333"/>
    <lineage>
        <taxon>Eukaryota</taxon>
        <taxon>Viridiplantae</taxon>
        <taxon>Streptophyta</taxon>
        <taxon>Embryophyta</taxon>
        <taxon>Tracheophyta</taxon>
        <taxon>Spermatophyta</taxon>
        <taxon>Magnoliopsida</taxon>
        <taxon>Amborellales</taxon>
        <taxon>Amborellaceae</taxon>
        <taxon>Amborella</taxon>
    </lineage>
</organism>
<dbReference type="Gramene" id="ERN00387">
    <property type="protein sequence ID" value="ERN00387"/>
    <property type="gene ID" value="AMTR_s00104p00132830"/>
</dbReference>
<evidence type="ECO:0000313" key="3">
    <source>
        <dbReference type="Proteomes" id="UP000017836"/>
    </source>
</evidence>
<keyword evidence="3" id="KW-1185">Reference proteome</keyword>
<reference evidence="3" key="1">
    <citation type="journal article" date="2013" name="Science">
        <title>The Amborella genome and the evolution of flowering plants.</title>
        <authorList>
            <consortium name="Amborella Genome Project"/>
        </authorList>
    </citation>
    <scope>NUCLEOTIDE SEQUENCE [LARGE SCALE GENOMIC DNA]</scope>
</reference>
<evidence type="ECO:0000256" key="1">
    <source>
        <dbReference type="SAM" id="MobiDB-lite"/>
    </source>
</evidence>
<evidence type="ECO:0000313" key="2">
    <source>
        <dbReference type="EMBL" id="ERN00387.1"/>
    </source>
</evidence>
<name>W1NT29_AMBTC</name>
<dbReference type="HOGENOM" id="CLU_101934_1_0_1"/>